<keyword evidence="1" id="KW-0472">Membrane</keyword>
<reference evidence="2 3" key="1">
    <citation type="submission" date="2019-07" db="EMBL/GenBank/DDBJ databases">
        <authorList>
            <person name="Yang M."/>
            <person name="Zhao D."/>
            <person name="Xiang H."/>
        </authorList>
    </citation>
    <scope>NUCLEOTIDE SEQUENCE [LARGE SCALE GENOMIC DNA]</scope>
    <source>
        <strain evidence="2 3">IM1326</strain>
    </source>
</reference>
<proteinExistence type="predicted"/>
<feature type="transmembrane region" description="Helical" evidence="1">
    <location>
        <begin position="35"/>
        <end position="54"/>
    </location>
</feature>
<sequence>MKKTRLIVSVLVVGIIARILVLYKTTGSDFSLADIFESLFFVTLFCVVFAVLFYRKEIKEIFSTDKEP</sequence>
<evidence type="ECO:0000313" key="3">
    <source>
        <dbReference type="Proteomes" id="UP000320359"/>
    </source>
</evidence>
<accession>A0A552X030</accession>
<comment type="caution">
    <text evidence="2">The sequence shown here is derived from an EMBL/GenBank/DDBJ whole genome shotgun (WGS) entry which is preliminary data.</text>
</comment>
<evidence type="ECO:0000256" key="1">
    <source>
        <dbReference type="SAM" id="Phobius"/>
    </source>
</evidence>
<gene>
    <name evidence="2" type="ORF">FM042_09630</name>
</gene>
<keyword evidence="1" id="KW-1133">Transmembrane helix</keyword>
<feature type="transmembrane region" description="Helical" evidence="1">
    <location>
        <begin position="7"/>
        <end position="23"/>
    </location>
</feature>
<organism evidence="2 3">
    <name type="scientific">Aliidiomarina halalkaliphila</name>
    <dbReference type="NCBI Taxonomy" id="2593535"/>
    <lineage>
        <taxon>Bacteria</taxon>
        <taxon>Pseudomonadati</taxon>
        <taxon>Pseudomonadota</taxon>
        <taxon>Gammaproteobacteria</taxon>
        <taxon>Alteromonadales</taxon>
        <taxon>Idiomarinaceae</taxon>
        <taxon>Aliidiomarina</taxon>
    </lineage>
</organism>
<keyword evidence="3" id="KW-1185">Reference proteome</keyword>
<dbReference type="EMBL" id="VJWL01000003">
    <property type="protein sequence ID" value="TRW48422.1"/>
    <property type="molecule type" value="Genomic_DNA"/>
</dbReference>
<name>A0A552X030_9GAMM</name>
<protein>
    <submittedName>
        <fullName evidence="2">Uncharacterized protein</fullName>
    </submittedName>
</protein>
<keyword evidence="1" id="KW-0812">Transmembrane</keyword>
<evidence type="ECO:0000313" key="2">
    <source>
        <dbReference type="EMBL" id="TRW48422.1"/>
    </source>
</evidence>
<dbReference type="AlphaFoldDB" id="A0A552X030"/>
<dbReference type="Proteomes" id="UP000320359">
    <property type="component" value="Unassembled WGS sequence"/>
</dbReference>